<dbReference type="InterPro" id="IPR006450">
    <property type="entry name" value="Phage_HK97_gp6-like"/>
</dbReference>
<dbReference type="EMBL" id="QGDB01000001">
    <property type="protein sequence ID" value="PWL19261.1"/>
    <property type="molecule type" value="Genomic_DNA"/>
</dbReference>
<accession>A0A316JDE1</accession>
<proteinExistence type="predicted"/>
<comment type="caution">
    <text evidence="1">The sequence shown here is derived from an EMBL/GenBank/DDBJ whole genome shotgun (WGS) entry which is preliminary data.</text>
</comment>
<protein>
    <submittedName>
        <fullName evidence="1">DNA-packaging protein</fullName>
    </submittedName>
</protein>
<dbReference type="NCBIfam" id="TIGR01560">
    <property type="entry name" value="put_DNA_pack"/>
    <property type="match status" value="1"/>
</dbReference>
<reference evidence="1 2" key="1">
    <citation type="submission" date="2018-05" db="EMBL/GenBank/DDBJ databases">
        <title>Comparative genomic sequence analysis between strain HN4 and CCM 8460T (Falsochrobactrum ovis) will provide more evidence to prove that HN4 is a new species of Falsochrobactrum.</title>
        <authorList>
            <person name="Lyu W."/>
            <person name="Sun L."/>
            <person name="Yao L."/>
        </authorList>
    </citation>
    <scope>NUCLEOTIDE SEQUENCE [LARGE SCALE GENOMIC DNA]</scope>
    <source>
        <strain evidence="1 2">HN4</strain>
    </source>
</reference>
<dbReference type="Pfam" id="PF05135">
    <property type="entry name" value="Phage_connect_1"/>
    <property type="match status" value="1"/>
</dbReference>
<gene>
    <name evidence="1" type="ORF">DKP76_01490</name>
</gene>
<keyword evidence="2" id="KW-1185">Reference proteome</keyword>
<name>A0A316JDE1_9HYPH</name>
<dbReference type="RefSeq" id="WP_109704652.1">
    <property type="nucleotide sequence ID" value="NZ_QGDB01000001.1"/>
</dbReference>
<dbReference type="Proteomes" id="UP000245865">
    <property type="component" value="Unassembled WGS sequence"/>
</dbReference>
<organism evidence="1 2">
    <name type="scientific">Falsochrobactrum shanghaiense</name>
    <dbReference type="NCBI Taxonomy" id="2201899"/>
    <lineage>
        <taxon>Bacteria</taxon>
        <taxon>Pseudomonadati</taxon>
        <taxon>Pseudomonadota</taxon>
        <taxon>Alphaproteobacteria</taxon>
        <taxon>Hyphomicrobiales</taxon>
        <taxon>Brucellaceae</taxon>
        <taxon>Falsochrobactrum</taxon>
    </lineage>
</organism>
<evidence type="ECO:0000313" key="1">
    <source>
        <dbReference type="EMBL" id="PWL19261.1"/>
    </source>
</evidence>
<evidence type="ECO:0000313" key="2">
    <source>
        <dbReference type="Proteomes" id="UP000245865"/>
    </source>
</evidence>
<sequence>MSIVDLAVMKAELGIIDDADDNLIASKIDAAQAHLEALLGFEIEVKFPDGAPADLVAAVKMLAAGWYENRESALVGLSGMEVPHGVWEIVNNRRNYWGVSDGA</sequence>
<dbReference type="CDD" id="cd08054">
    <property type="entry name" value="gp6"/>
    <property type="match status" value="1"/>
</dbReference>
<dbReference type="InterPro" id="IPR021146">
    <property type="entry name" value="Phage_gp6-like_head-tail"/>
</dbReference>
<dbReference type="AlphaFoldDB" id="A0A316JDE1"/>
<dbReference type="OrthoDB" id="7307102at2"/>
<dbReference type="Gene3D" id="1.10.3230.30">
    <property type="entry name" value="Phage gp6-like head-tail connector protein"/>
    <property type="match status" value="1"/>
</dbReference>